<protein>
    <submittedName>
        <fullName evidence="2">Type IV secretory system conjugative DNA transfer family protein</fullName>
    </submittedName>
</protein>
<dbReference type="Proteomes" id="UP001596170">
    <property type="component" value="Unassembled WGS sequence"/>
</dbReference>
<sequence>MAKRKFRKGAGVRIAMTFLLTFLIGYVLSGLFTLLKLKGELNNRLLDVSGTLDYVTNDADNQTKLLIVLLMGVFFFWFLSKMNLIEKTYEDAHDYGVHGSAQFTQPQDVMDGKQLSKRNKYHKANPSKTFESLENGLIVGKVPDKKQVLIIPRETTIDNRNVYVVGSSGSGKGQSYVIPNLLNNQEETIVVTDPKGGATRS</sequence>
<evidence type="ECO:0000313" key="3">
    <source>
        <dbReference type="Proteomes" id="UP001596170"/>
    </source>
</evidence>
<dbReference type="InterPro" id="IPR027417">
    <property type="entry name" value="P-loop_NTPase"/>
</dbReference>
<dbReference type="InterPro" id="IPR003688">
    <property type="entry name" value="TraG/VirD4"/>
</dbReference>
<keyword evidence="1" id="KW-0812">Transmembrane</keyword>
<comment type="caution">
    <text evidence="2">The sequence shown here is derived from an EMBL/GenBank/DDBJ whole genome shotgun (WGS) entry which is preliminary data.</text>
</comment>
<evidence type="ECO:0000256" key="1">
    <source>
        <dbReference type="SAM" id="Phobius"/>
    </source>
</evidence>
<proteinExistence type="predicted"/>
<accession>A0ABW1L6A0</accession>
<name>A0ABW1L6A0_9BACL</name>
<dbReference type="Pfam" id="PF02534">
    <property type="entry name" value="T4SS-DNA_transf"/>
    <property type="match status" value="1"/>
</dbReference>
<feature type="transmembrane region" description="Helical" evidence="1">
    <location>
        <begin position="62"/>
        <end position="79"/>
    </location>
</feature>
<reference evidence="3" key="1">
    <citation type="journal article" date="2019" name="Int. J. Syst. Evol. Microbiol.">
        <title>The Global Catalogue of Microorganisms (GCM) 10K type strain sequencing project: providing services to taxonomists for standard genome sequencing and annotation.</title>
        <authorList>
            <consortium name="The Broad Institute Genomics Platform"/>
            <consortium name="The Broad Institute Genome Sequencing Center for Infectious Disease"/>
            <person name="Wu L."/>
            <person name="Ma J."/>
        </authorList>
    </citation>
    <scope>NUCLEOTIDE SEQUENCE [LARGE SCALE GENOMIC DNA]</scope>
    <source>
        <strain evidence="3">CCUG 54527</strain>
    </source>
</reference>
<gene>
    <name evidence="2" type="ORF">ACFPYN_05800</name>
</gene>
<keyword evidence="3" id="KW-1185">Reference proteome</keyword>
<keyword evidence="1" id="KW-0472">Membrane</keyword>
<evidence type="ECO:0000313" key="2">
    <source>
        <dbReference type="EMBL" id="MFC6038966.1"/>
    </source>
</evidence>
<dbReference type="EMBL" id="JBHSRI010000005">
    <property type="protein sequence ID" value="MFC6038966.1"/>
    <property type="molecule type" value="Genomic_DNA"/>
</dbReference>
<organism evidence="2 3">
    <name type="scientific">Paenisporosarcina macmurdoensis</name>
    <dbReference type="NCBI Taxonomy" id="212659"/>
    <lineage>
        <taxon>Bacteria</taxon>
        <taxon>Bacillati</taxon>
        <taxon>Bacillota</taxon>
        <taxon>Bacilli</taxon>
        <taxon>Bacillales</taxon>
        <taxon>Caryophanaceae</taxon>
        <taxon>Paenisporosarcina</taxon>
    </lineage>
</organism>
<keyword evidence="1" id="KW-1133">Transmembrane helix</keyword>
<dbReference type="RefSeq" id="WP_377733064.1">
    <property type="nucleotide sequence ID" value="NZ_JBHSRI010000005.1"/>
</dbReference>
<feature type="transmembrane region" description="Helical" evidence="1">
    <location>
        <begin position="12"/>
        <end position="35"/>
    </location>
</feature>
<dbReference type="SUPFAM" id="SSF52540">
    <property type="entry name" value="P-loop containing nucleoside triphosphate hydrolases"/>
    <property type="match status" value="1"/>
</dbReference>